<evidence type="ECO:0000256" key="1">
    <source>
        <dbReference type="ARBA" id="ARBA00004170"/>
    </source>
</evidence>
<evidence type="ECO:0000313" key="11">
    <source>
        <dbReference type="Proteomes" id="UP001165293"/>
    </source>
</evidence>
<sequence>MQQHARPWLASYPQGVPAEIDVDEFPSIVSVLQTSLEKYRDRPAFSSLGKVLTYAEVDRLSQQFAAYLLGELKLKKGDRVAIMMPNCLQYPIATFGVLRAGLTVVNTNPMYTARELKHQLVDSGASVLLVLDNFGAVVQEVLEDTQIQQVITTGLGDMLGFPKGGIVNFVLRHVKKMVPDYDIPGAIRFRDALTLGQMHKLPDISIDPQDLAFLQYTGGTTGVAKGAMLTHRNLVANMQQAAAWVGVNVKMGEEIIVTALPLYHIFALTANGLVFMKFGGLNYLITNPRDMHGFVKELKKVPFTAITGVNTLFNGLLNTPGFKDIDFSRLHLTLGGGMAVQRAVAERWKQTTGCTLVEAYGLTETSPAACINPMDLAEYNGSIGLPVPSTDACLKDEDGNVLGLGEVGELCIKGPQVMKGYWNRPDETANVIDADGWLHTGDMAKMDGKGFFTIVDRKKDMILVSGFNVYPNEVEDVIAMLPGVLEVGAVGVPDDKSGEAVKVVIVRKDPALTAEDVKAHARENLTGYKQPKYVEFRTELPKTNVGKILRRELRDPTSKA</sequence>
<comment type="subcellular location">
    <subcellularLocation>
        <location evidence="1">Membrane</location>
        <topology evidence="1">Peripheral membrane protein</topology>
    </subcellularLocation>
</comment>
<name>A0ABS8JIB6_9GAMM</name>
<dbReference type="Pfam" id="PF13193">
    <property type="entry name" value="AMP-binding_C"/>
    <property type="match status" value="1"/>
</dbReference>
<evidence type="ECO:0000256" key="5">
    <source>
        <dbReference type="ARBA" id="ARBA00026121"/>
    </source>
</evidence>
<dbReference type="InterPro" id="IPR020845">
    <property type="entry name" value="AMP-binding_CS"/>
</dbReference>
<comment type="pathway">
    <text evidence="2">Lipid metabolism; fatty acid beta-oxidation.</text>
</comment>
<evidence type="ECO:0000259" key="9">
    <source>
        <dbReference type="Pfam" id="PF13193"/>
    </source>
</evidence>
<dbReference type="InterPro" id="IPR050237">
    <property type="entry name" value="ATP-dep_AMP-bd_enzyme"/>
</dbReference>
<dbReference type="PANTHER" id="PTHR43767">
    <property type="entry name" value="LONG-CHAIN-FATTY-ACID--COA LIGASE"/>
    <property type="match status" value="1"/>
</dbReference>
<comment type="caution">
    <text evidence="10">The sequence shown here is derived from an EMBL/GenBank/DDBJ whole genome shotgun (WGS) entry which is preliminary data.</text>
</comment>
<evidence type="ECO:0000256" key="3">
    <source>
        <dbReference type="ARBA" id="ARBA00022598"/>
    </source>
</evidence>
<dbReference type="Pfam" id="PF00501">
    <property type="entry name" value="AMP-binding"/>
    <property type="match status" value="1"/>
</dbReference>
<keyword evidence="11" id="KW-1185">Reference proteome</keyword>
<dbReference type="InterPro" id="IPR000873">
    <property type="entry name" value="AMP-dep_synth/lig_dom"/>
</dbReference>
<evidence type="ECO:0000256" key="4">
    <source>
        <dbReference type="ARBA" id="ARBA00023136"/>
    </source>
</evidence>
<organism evidence="10 11">
    <name type="scientific">Noviluteimonas lactosilytica</name>
    <dbReference type="NCBI Taxonomy" id="2888523"/>
    <lineage>
        <taxon>Bacteria</taxon>
        <taxon>Pseudomonadati</taxon>
        <taxon>Pseudomonadota</taxon>
        <taxon>Gammaproteobacteria</taxon>
        <taxon>Lysobacterales</taxon>
        <taxon>Lysobacteraceae</taxon>
        <taxon>Noviluteimonas</taxon>
    </lineage>
</organism>
<dbReference type="NCBIfam" id="NF006442">
    <property type="entry name" value="PRK08751.1"/>
    <property type="match status" value="1"/>
</dbReference>
<dbReference type="EC" id="6.2.1.3" evidence="5"/>
<dbReference type="PANTHER" id="PTHR43767:SF8">
    <property type="entry name" value="LONG-CHAIN-FATTY-ACID--COA LIGASE"/>
    <property type="match status" value="1"/>
</dbReference>
<dbReference type="InterPro" id="IPR045851">
    <property type="entry name" value="AMP-bd_C_sf"/>
</dbReference>
<dbReference type="GO" id="GO:0016874">
    <property type="term" value="F:ligase activity"/>
    <property type="evidence" value="ECO:0007669"/>
    <property type="project" value="UniProtKB-KW"/>
</dbReference>
<evidence type="ECO:0000313" key="10">
    <source>
        <dbReference type="EMBL" id="MCC8363294.1"/>
    </source>
</evidence>
<evidence type="ECO:0000256" key="2">
    <source>
        <dbReference type="ARBA" id="ARBA00005005"/>
    </source>
</evidence>
<dbReference type="SUPFAM" id="SSF56801">
    <property type="entry name" value="Acetyl-CoA synthetase-like"/>
    <property type="match status" value="1"/>
</dbReference>
<gene>
    <name evidence="10" type="ORF">LK996_09435</name>
</gene>
<dbReference type="Gene3D" id="3.40.50.12780">
    <property type="entry name" value="N-terminal domain of ligase-like"/>
    <property type="match status" value="1"/>
</dbReference>
<dbReference type="PROSITE" id="PS00455">
    <property type="entry name" value="AMP_BINDING"/>
    <property type="match status" value="1"/>
</dbReference>
<keyword evidence="4" id="KW-0472">Membrane</keyword>
<keyword evidence="3 10" id="KW-0436">Ligase</keyword>
<feature type="domain" description="AMP-binding enzyme C-terminal" evidence="9">
    <location>
        <begin position="473"/>
        <end position="547"/>
    </location>
</feature>
<dbReference type="Proteomes" id="UP001165293">
    <property type="component" value="Unassembled WGS sequence"/>
</dbReference>
<proteinExistence type="predicted"/>
<evidence type="ECO:0000259" key="8">
    <source>
        <dbReference type="Pfam" id="PF00501"/>
    </source>
</evidence>
<dbReference type="Gene3D" id="3.30.300.30">
    <property type="match status" value="1"/>
</dbReference>
<dbReference type="InterPro" id="IPR025110">
    <property type="entry name" value="AMP-bd_C"/>
</dbReference>
<dbReference type="CDD" id="cd05936">
    <property type="entry name" value="FC-FACS_FadD_like"/>
    <property type="match status" value="1"/>
</dbReference>
<reference evidence="10" key="1">
    <citation type="submission" date="2021-10" db="EMBL/GenBank/DDBJ databases">
        <authorList>
            <person name="Lyu M."/>
            <person name="Wang X."/>
            <person name="Meng X."/>
            <person name="Xu K."/>
        </authorList>
    </citation>
    <scope>NUCLEOTIDE SEQUENCE</scope>
    <source>
        <strain evidence="10">A6</strain>
    </source>
</reference>
<dbReference type="RefSeq" id="WP_230526931.1">
    <property type="nucleotide sequence ID" value="NZ_JAJGAK010000002.1"/>
</dbReference>
<evidence type="ECO:0000256" key="7">
    <source>
        <dbReference type="ARBA" id="ARBA00042773"/>
    </source>
</evidence>
<accession>A0ABS8JIB6</accession>
<feature type="domain" description="AMP-dependent synthetase/ligase" evidence="8">
    <location>
        <begin position="33"/>
        <end position="422"/>
    </location>
</feature>
<dbReference type="EMBL" id="JAJGAK010000002">
    <property type="protein sequence ID" value="MCC8363294.1"/>
    <property type="molecule type" value="Genomic_DNA"/>
</dbReference>
<evidence type="ECO:0000256" key="6">
    <source>
        <dbReference type="ARBA" id="ARBA00039545"/>
    </source>
</evidence>
<dbReference type="InterPro" id="IPR042099">
    <property type="entry name" value="ANL_N_sf"/>
</dbReference>
<protein>
    <recommendedName>
        <fullName evidence="6">Long-chain-fatty-acid--CoA ligase</fullName>
        <ecNumber evidence="5">6.2.1.3</ecNumber>
    </recommendedName>
    <alternativeName>
        <fullName evidence="7">Long-chain acyl-CoA synthetase</fullName>
    </alternativeName>
</protein>